<evidence type="ECO:0000313" key="2">
    <source>
        <dbReference type="Proteomes" id="UP001165101"/>
    </source>
</evidence>
<dbReference type="EMBL" id="BSXV01005986">
    <property type="protein sequence ID" value="GMF03179.1"/>
    <property type="molecule type" value="Genomic_DNA"/>
</dbReference>
<gene>
    <name evidence="1" type="ORF">Cboi01_000627000</name>
</gene>
<comment type="caution">
    <text evidence="1">The sequence shown here is derived from an EMBL/GenBank/DDBJ whole genome shotgun (WGS) entry which is preliminary data.</text>
</comment>
<evidence type="ECO:0000313" key="1">
    <source>
        <dbReference type="EMBL" id="GMF03179.1"/>
    </source>
</evidence>
<accession>A0ACB5U983</accession>
<proteinExistence type="predicted"/>
<dbReference type="Proteomes" id="UP001165101">
    <property type="component" value="Unassembled WGS sequence"/>
</dbReference>
<reference evidence="1" key="1">
    <citation type="submission" date="2023-04" db="EMBL/GenBank/DDBJ databases">
        <title>Candida boidinii NBRC 1967.</title>
        <authorList>
            <person name="Ichikawa N."/>
            <person name="Sato H."/>
            <person name="Tonouchi N."/>
        </authorList>
    </citation>
    <scope>NUCLEOTIDE SEQUENCE</scope>
    <source>
        <strain evidence="1">NBRC 1967</strain>
    </source>
</reference>
<keyword evidence="2" id="KW-1185">Reference proteome</keyword>
<protein>
    <submittedName>
        <fullName evidence="1">Unnamed protein product</fullName>
    </submittedName>
</protein>
<name>A0ACB5U983_CANBO</name>
<sequence length="230" mass="25660">MEESLINFANLKQRSGINEPQKNPVQILRTDLESEQPKTLLPHSLSPGNTKNKYKEVAPVTIKPLKHKINAAAAATNGETTKNTPTTTTTTSAAANNNHHLNTVMSNVLNSTIIEVLEGIKAIEQDVSNGTITSCSIWRPIMVSKWVDYSNKHGFSYELSSNVVGVLFNNGQTIMKCVENNDVFHVDTDLKEGWKLSQYHPDHVPAHLYKELDMVEFFNIQEMIIVSCLN</sequence>
<organism evidence="1 2">
    <name type="scientific">Candida boidinii</name>
    <name type="common">Yeast</name>
    <dbReference type="NCBI Taxonomy" id="5477"/>
    <lineage>
        <taxon>Eukaryota</taxon>
        <taxon>Fungi</taxon>
        <taxon>Dikarya</taxon>
        <taxon>Ascomycota</taxon>
        <taxon>Saccharomycotina</taxon>
        <taxon>Pichiomycetes</taxon>
        <taxon>Pichiales</taxon>
        <taxon>Pichiaceae</taxon>
        <taxon>Ogataea</taxon>
        <taxon>Ogataea/Candida clade</taxon>
    </lineage>
</organism>